<dbReference type="EMBL" id="VFQC01000001">
    <property type="protein sequence ID" value="TQN33221.1"/>
    <property type="molecule type" value="Genomic_DNA"/>
</dbReference>
<sequence length="151" mass="15467">MAEQPAHSTDPGRRRKQPSAFRRGMETLLLILAALGAVALVVQVGLAGYGAYGGGFEFHASLGYGIAGLAVVILLVALLAWPGTIVALLALLLAALAVVGQIGLAELGEKGSTWFGAAHAVDGAIVFALMVAVLVGTIRRKRGRARVADGQ</sequence>
<proteinExistence type="predicted"/>
<name>A0A543NN15_9ACTN</name>
<protein>
    <recommendedName>
        <fullName evidence="4">Integral membrane protein</fullName>
    </recommendedName>
</protein>
<keyword evidence="1" id="KW-0812">Transmembrane</keyword>
<feature type="transmembrane region" description="Helical" evidence="1">
    <location>
        <begin position="58"/>
        <end position="78"/>
    </location>
</feature>
<dbReference type="AlphaFoldDB" id="A0A543NN15"/>
<dbReference type="RefSeq" id="WP_141924616.1">
    <property type="nucleotide sequence ID" value="NZ_VFQC01000001.1"/>
</dbReference>
<reference evidence="2 3" key="1">
    <citation type="submission" date="2019-06" db="EMBL/GenBank/DDBJ databases">
        <title>Sequencing the genomes of 1000 actinobacteria strains.</title>
        <authorList>
            <person name="Klenk H.-P."/>
        </authorList>
    </citation>
    <scope>NUCLEOTIDE SEQUENCE [LARGE SCALE GENOMIC DNA]</scope>
    <source>
        <strain evidence="2 3">DSM 45015</strain>
    </source>
</reference>
<comment type="caution">
    <text evidence="2">The sequence shown here is derived from an EMBL/GenBank/DDBJ whole genome shotgun (WGS) entry which is preliminary data.</text>
</comment>
<organism evidence="2 3">
    <name type="scientific">Haloactinospora alba</name>
    <dbReference type="NCBI Taxonomy" id="405555"/>
    <lineage>
        <taxon>Bacteria</taxon>
        <taxon>Bacillati</taxon>
        <taxon>Actinomycetota</taxon>
        <taxon>Actinomycetes</taxon>
        <taxon>Streptosporangiales</taxon>
        <taxon>Nocardiopsidaceae</taxon>
        <taxon>Haloactinospora</taxon>
    </lineage>
</organism>
<keyword evidence="3" id="KW-1185">Reference proteome</keyword>
<keyword evidence="1" id="KW-0472">Membrane</keyword>
<feature type="transmembrane region" description="Helical" evidence="1">
    <location>
        <begin position="116"/>
        <end position="136"/>
    </location>
</feature>
<feature type="transmembrane region" description="Helical" evidence="1">
    <location>
        <begin position="28"/>
        <end position="52"/>
    </location>
</feature>
<evidence type="ECO:0008006" key="4">
    <source>
        <dbReference type="Google" id="ProtNLM"/>
    </source>
</evidence>
<evidence type="ECO:0000313" key="2">
    <source>
        <dbReference type="EMBL" id="TQN33221.1"/>
    </source>
</evidence>
<keyword evidence="1" id="KW-1133">Transmembrane helix</keyword>
<dbReference type="Proteomes" id="UP000317422">
    <property type="component" value="Unassembled WGS sequence"/>
</dbReference>
<accession>A0A543NN15</accession>
<evidence type="ECO:0000256" key="1">
    <source>
        <dbReference type="SAM" id="Phobius"/>
    </source>
</evidence>
<evidence type="ECO:0000313" key="3">
    <source>
        <dbReference type="Proteomes" id="UP000317422"/>
    </source>
</evidence>
<gene>
    <name evidence="2" type="ORF">FHX37_3226</name>
</gene>
<feature type="transmembrane region" description="Helical" evidence="1">
    <location>
        <begin position="85"/>
        <end position="104"/>
    </location>
</feature>